<reference evidence="7" key="1">
    <citation type="journal article" date="2016" name="Nature">
        <title>Genome evolution in the allotetraploid frog Xenopus laevis.</title>
        <authorList>
            <person name="Session A.M."/>
            <person name="Uno Y."/>
            <person name="Kwon T."/>
            <person name="Chapman J.A."/>
            <person name="Toyoda A."/>
            <person name="Takahashi S."/>
            <person name="Fukui A."/>
            <person name="Hikosaka A."/>
            <person name="Suzuki A."/>
            <person name="Kondo M."/>
            <person name="van Heeringen S.J."/>
            <person name="Quigley I."/>
            <person name="Heinz S."/>
            <person name="Ogino H."/>
            <person name="Ochi H."/>
            <person name="Hellsten U."/>
            <person name="Lyons J.B."/>
            <person name="Simakov O."/>
            <person name="Putnam N."/>
            <person name="Stites J."/>
            <person name="Kuroki Y."/>
            <person name="Tanaka T."/>
            <person name="Michiue T."/>
            <person name="Watanabe M."/>
            <person name="Bogdanovic O."/>
            <person name="Lister R."/>
            <person name="Georgiou G."/>
            <person name="Paranjpe S.S."/>
            <person name="van Kruijsbergen I."/>
            <person name="Shu S."/>
            <person name="Carlson J."/>
            <person name="Kinoshita T."/>
            <person name="Ohta Y."/>
            <person name="Mawaribuchi S."/>
            <person name="Jenkins J."/>
            <person name="Grimwood J."/>
            <person name="Schmutz J."/>
            <person name="Mitros T."/>
            <person name="Mozaffari S.V."/>
            <person name="Suzuki Y."/>
            <person name="Haramoto Y."/>
            <person name="Yamamoto T.S."/>
            <person name="Takagi C."/>
            <person name="Heald R."/>
            <person name="Miller K."/>
            <person name="Haudenschild C."/>
            <person name="Kitzman J."/>
            <person name="Nakayama T."/>
            <person name="Izutsu Y."/>
            <person name="Robert J."/>
            <person name="Fortriede J."/>
            <person name="Burns K."/>
            <person name="Lotay V."/>
            <person name="Karimi K."/>
            <person name="Yasuoka Y."/>
            <person name="Dichmann D.S."/>
            <person name="Flajnik M.F."/>
            <person name="Houston D.W."/>
            <person name="Shendure J."/>
            <person name="DuPasquier L."/>
            <person name="Vize P.D."/>
            <person name="Zorn A.M."/>
            <person name="Ito M."/>
            <person name="Marcotte E.M."/>
            <person name="Wallingford J.B."/>
            <person name="Ito Y."/>
            <person name="Asashima M."/>
            <person name="Ueno N."/>
            <person name="Matsuda Y."/>
            <person name="Veenstra G.J."/>
            <person name="Fujiyama A."/>
            <person name="Harland R.M."/>
            <person name="Taira M."/>
            <person name="Rokhsar D.S."/>
        </authorList>
    </citation>
    <scope>NUCLEOTIDE SEQUENCE [LARGE SCALE GENOMIC DNA]</scope>
    <source>
        <strain evidence="7">J</strain>
    </source>
</reference>
<dbReference type="SMART" id="SM00575">
    <property type="entry name" value="ZnF_PMZ"/>
    <property type="match status" value="1"/>
</dbReference>
<feature type="domain" description="SWIM-type" evidence="5">
    <location>
        <begin position="548"/>
        <end position="580"/>
    </location>
</feature>
<keyword evidence="3" id="KW-0862">Zinc</keyword>
<dbReference type="InterPro" id="IPR007527">
    <property type="entry name" value="Znf_SWIM"/>
</dbReference>
<dbReference type="OMA" id="CAYCIAR"/>
<sequence length="595" mass="68318">MNGKWRNLDCGDLSLHSLINIPLYIFVYLERQGIANPVISRKHNPGTGSAARPAAKTPAARLLAGTVQLKKPVGIDNLGRKEFLSWAEFRNVFDRWCKKNKYLFKIKCYKILSRTDSTSSENMKAIKYSFIQLVCKYSVVNQHSLRSSSGELPTPCQASIIVQAGPQHDRLIVTHSELDHNHTIAVEEFESLFPRFMLKAKPFQFLEMTNNISKQFLRLNDLNELVYQSCDEETSLKDLLDELNLIFCKDPKVKIKLLFHPDIAEVEGIYLMTSAMNNLLQRFPSVLYIDQTMSINDDFYLYTAICEDANQIGRTCGYFITLKKSETPVRFMVVSIMQSIPEFVKYLIKTVVLHAGLDEIDLVETLLPSATVLMSHGHALKVLQSRIKEEKRSVQVEMKKIICNLVYSSTDEKYKRNLRLLKATASSSFLDYFLNDWHLHKESWVSGLGQLDPRIRFDYHIKKHVQSLESICPTPSLTSSINSLLNLQSFKVLTSTLDENMTTDFYNKLCHPDFLKLIQEEFSFAIKGFYSISETAEGFLVNDRACDFIVNRHQFQCSCFVFESSKLPCRHIFAARLWNGETVLEKILIQKMKAN</sequence>
<dbReference type="Pfam" id="PF04434">
    <property type="entry name" value="SWIM"/>
    <property type="match status" value="1"/>
</dbReference>
<evidence type="ECO:0000259" key="5">
    <source>
        <dbReference type="PROSITE" id="PS50966"/>
    </source>
</evidence>
<gene>
    <name evidence="6" type="ORF">XELAEV_18037656mg</name>
</gene>
<dbReference type="InterPro" id="IPR006564">
    <property type="entry name" value="Znf_PMZ"/>
</dbReference>
<evidence type="ECO:0000256" key="1">
    <source>
        <dbReference type="ARBA" id="ARBA00022723"/>
    </source>
</evidence>
<dbReference type="InterPro" id="IPR040854">
    <property type="entry name" value="ZSWIM9"/>
</dbReference>
<evidence type="ECO:0000256" key="2">
    <source>
        <dbReference type="ARBA" id="ARBA00022771"/>
    </source>
</evidence>
<dbReference type="PANTHER" id="PTHR47086:SF6">
    <property type="match status" value="1"/>
</dbReference>
<dbReference type="InterPro" id="IPR048315">
    <property type="entry name" value="ZSWIM9_RNaseH-like"/>
</dbReference>
<proteinExistence type="predicted"/>
<dbReference type="Pfam" id="PF17738">
    <property type="entry name" value="DUF5575"/>
    <property type="match status" value="1"/>
</dbReference>
<dbReference type="Pfam" id="PF20783">
    <property type="entry name" value="DUF5575_N"/>
    <property type="match status" value="1"/>
</dbReference>
<protein>
    <recommendedName>
        <fullName evidence="5">SWIM-type domain-containing protein</fullName>
    </recommendedName>
</protein>
<evidence type="ECO:0000256" key="3">
    <source>
        <dbReference type="ARBA" id="ARBA00022833"/>
    </source>
</evidence>
<dbReference type="AlphaFoldDB" id="A0A974CDN3"/>
<dbReference type="PANTHER" id="PTHR47086">
    <property type="entry name" value="BTB DOMAIN-CONTAINING PROTEIN"/>
    <property type="match status" value="1"/>
</dbReference>
<keyword evidence="1" id="KW-0479">Metal-binding</keyword>
<organism evidence="6 7">
    <name type="scientific">Xenopus laevis</name>
    <name type="common">African clawed frog</name>
    <dbReference type="NCBI Taxonomy" id="8355"/>
    <lineage>
        <taxon>Eukaryota</taxon>
        <taxon>Metazoa</taxon>
        <taxon>Chordata</taxon>
        <taxon>Craniata</taxon>
        <taxon>Vertebrata</taxon>
        <taxon>Euteleostomi</taxon>
        <taxon>Amphibia</taxon>
        <taxon>Batrachia</taxon>
        <taxon>Anura</taxon>
        <taxon>Pipoidea</taxon>
        <taxon>Pipidae</taxon>
        <taxon>Xenopodinae</taxon>
        <taxon>Xenopus</taxon>
        <taxon>Xenopus</taxon>
    </lineage>
</organism>
<evidence type="ECO:0000313" key="7">
    <source>
        <dbReference type="Proteomes" id="UP000694892"/>
    </source>
</evidence>
<dbReference type="PROSITE" id="PS50966">
    <property type="entry name" value="ZF_SWIM"/>
    <property type="match status" value="1"/>
</dbReference>
<accession>A0A974CDN3</accession>
<dbReference type="EMBL" id="CM004479">
    <property type="protein sequence ID" value="OCT70731.1"/>
    <property type="molecule type" value="Genomic_DNA"/>
</dbReference>
<name>A0A974CDN3_XENLA</name>
<keyword evidence="2 4" id="KW-0863">Zinc-finger</keyword>
<dbReference type="GO" id="GO:0008270">
    <property type="term" value="F:zinc ion binding"/>
    <property type="evidence" value="ECO:0007669"/>
    <property type="project" value="UniProtKB-KW"/>
</dbReference>
<dbReference type="InterPro" id="IPR049217">
    <property type="entry name" value="DUF5575_N"/>
</dbReference>
<evidence type="ECO:0000313" key="6">
    <source>
        <dbReference type="EMBL" id="OCT70731.1"/>
    </source>
</evidence>
<evidence type="ECO:0000256" key="4">
    <source>
        <dbReference type="PROSITE-ProRule" id="PRU00325"/>
    </source>
</evidence>
<dbReference type="Proteomes" id="UP000694892">
    <property type="component" value="Chromosome 7S"/>
</dbReference>